<reference evidence="2 3" key="1">
    <citation type="journal article" date="2024" name="Plant J.">
        <title>Genome sequences and population genomics reveal climatic adaptation and genomic divergence between two closely related sweetgum species.</title>
        <authorList>
            <person name="Xu W.Q."/>
            <person name="Ren C.Q."/>
            <person name="Zhang X.Y."/>
            <person name="Comes H.P."/>
            <person name="Liu X.H."/>
            <person name="Li Y.G."/>
            <person name="Kettle C.J."/>
            <person name="Jalonen R."/>
            <person name="Gaisberger H."/>
            <person name="Ma Y.Z."/>
            <person name="Qiu Y.X."/>
        </authorList>
    </citation>
    <scope>NUCLEOTIDE SEQUENCE [LARGE SCALE GENOMIC DNA]</scope>
    <source>
        <strain evidence="2">Hangzhou</strain>
    </source>
</reference>
<organism evidence="2 3">
    <name type="scientific">Liquidambar formosana</name>
    <name type="common">Formosan gum</name>
    <dbReference type="NCBI Taxonomy" id="63359"/>
    <lineage>
        <taxon>Eukaryota</taxon>
        <taxon>Viridiplantae</taxon>
        <taxon>Streptophyta</taxon>
        <taxon>Embryophyta</taxon>
        <taxon>Tracheophyta</taxon>
        <taxon>Spermatophyta</taxon>
        <taxon>Magnoliopsida</taxon>
        <taxon>eudicotyledons</taxon>
        <taxon>Gunneridae</taxon>
        <taxon>Pentapetalae</taxon>
        <taxon>Saxifragales</taxon>
        <taxon>Altingiaceae</taxon>
        <taxon>Liquidambar</taxon>
    </lineage>
</organism>
<evidence type="ECO:0000313" key="2">
    <source>
        <dbReference type="EMBL" id="KAK9273156.1"/>
    </source>
</evidence>
<dbReference type="EMBL" id="JBBPBK010000012">
    <property type="protein sequence ID" value="KAK9273156.1"/>
    <property type="molecule type" value="Genomic_DNA"/>
</dbReference>
<feature type="region of interest" description="Disordered" evidence="1">
    <location>
        <begin position="64"/>
        <end position="89"/>
    </location>
</feature>
<feature type="compositionally biased region" description="Low complexity" evidence="1">
    <location>
        <begin position="64"/>
        <end position="77"/>
    </location>
</feature>
<accession>A0AAP0NJT5</accession>
<name>A0AAP0NJT5_LIQFO</name>
<evidence type="ECO:0000313" key="3">
    <source>
        <dbReference type="Proteomes" id="UP001415857"/>
    </source>
</evidence>
<feature type="compositionally biased region" description="Polar residues" evidence="1">
    <location>
        <begin position="1"/>
        <end position="14"/>
    </location>
</feature>
<dbReference type="AlphaFoldDB" id="A0AAP0NJT5"/>
<comment type="caution">
    <text evidence="2">The sequence shown here is derived from an EMBL/GenBank/DDBJ whole genome shotgun (WGS) entry which is preliminary data.</text>
</comment>
<dbReference type="PANTHER" id="PTHR36045">
    <property type="entry name" value="OS04G0558500 PROTEIN"/>
    <property type="match status" value="1"/>
</dbReference>
<sequence>MSLNEPPQTLQPGSSEDETELQEVEMLESQVKQMAHKILHYRKTLPDQLKTTFSSILAAQRPLLPLPESGSEPGPSGDPIPGAHIEPGKGAILAEEDQNSAEKICLLKQKISSNISAMPIVLKRMNECISMIDKLDSYNEIVHPAFKRKRTS</sequence>
<proteinExistence type="predicted"/>
<evidence type="ECO:0000256" key="1">
    <source>
        <dbReference type="SAM" id="MobiDB-lite"/>
    </source>
</evidence>
<feature type="region of interest" description="Disordered" evidence="1">
    <location>
        <begin position="1"/>
        <end position="23"/>
    </location>
</feature>
<keyword evidence="3" id="KW-1185">Reference proteome</keyword>
<gene>
    <name evidence="2" type="ORF">L1049_017963</name>
</gene>
<protein>
    <submittedName>
        <fullName evidence="2">Uncharacterized protein</fullName>
    </submittedName>
</protein>
<dbReference type="Proteomes" id="UP001415857">
    <property type="component" value="Unassembled WGS sequence"/>
</dbReference>
<dbReference type="PANTHER" id="PTHR36045:SF2">
    <property type="entry name" value="OS04G0558500 PROTEIN"/>
    <property type="match status" value="1"/>
</dbReference>